<comment type="caution">
    <text evidence="3">The sequence shown here is derived from an EMBL/GenBank/DDBJ whole genome shotgun (WGS) entry which is preliminary data.</text>
</comment>
<dbReference type="Pfam" id="PF13568">
    <property type="entry name" value="OMP_b-brl_2"/>
    <property type="match status" value="1"/>
</dbReference>
<sequence length="248" mass="27804">MRICHLLISFGMLLLASAPLAGQPQGTTPRQTKEEAISTNFGAKAGFTAALSLLNDFSIGGVPIEQVQNDYKVGYFASLFMRINFGRHFLQPEVSYNVNQCGVNFNKPQDQDMAIGSQTSSTAYIESKIHSIDIPVIYGYNFIKTGPYAMSVFGGPKIRYIWKRKSKVSFRNFDAEDLHESLRPLNVSFTLGVAVAISRIFFDFRYDIGLLNMSKGVTYTPSTEETDEYAVSYRRRDNVLSFSLGIFF</sequence>
<keyword evidence="1" id="KW-0732">Signal</keyword>
<protein>
    <submittedName>
        <fullName evidence="3">PorT family protein</fullName>
    </submittedName>
</protein>
<feature type="signal peptide" evidence="1">
    <location>
        <begin position="1"/>
        <end position="21"/>
    </location>
</feature>
<reference evidence="3" key="2">
    <citation type="submission" date="2021-04" db="EMBL/GenBank/DDBJ databases">
        <authorList>
            <person name="Gilroy R."/>
        </authorList>
    </citation>
    <scope>NUCLEOTIDE SEQUENCE</scope>
    <source>
        <strain evidence="3">ChiHjej12B11-24981</strain>
    </source>
</reference>
<evidence type="ECO:0000256" key="1">
    <source>
        <dbReference type="SAM" id="SignalP"/>
    </source>
</evidence>
<dbReference type="InterPro" id="IPR025665">
    <property type="entry name" value="Beta-barrel_OMP_2"/>
</dbReference>
<evidence type="ECO:0000259" key="2">
    <source>
        <dbReference type="Pfam" id="PF13568"/>
    </source>
</evidence>
<organism evidence="3 4">
    <name type="scientific">Candidatus Bacteroides merdipullorum</name>
    <dbReference type="NCBI Taxonomy" id="2838474"/>
    <lineage>
        <taxon>Bacteria</taxon>
        <taxon>Pseudomonadati</taxon>
        <taxon>Bacteroidota</taxon>
        <taxon>Bacteroidia</taxon>
        <taxon>Bacteroidales</taxon>
        <taxon>Bacteroidaceae</taxon>
        <taxon>Bacteroides</taxon>
    </lineage>
</organism>
<evidence type="ECO:0000313" key="4">
    <source>
        <dbReference type="Proteomes" id="UP000824023"/>
    </source>
</evidence>
<feature type="domain" description="Outer membrane protein beta-barrel" evidence="2">
    <location>
        <begin position="37"/>
        <end position="213"/>
    </location>
</feature>
<name>A0A9D2A2E3_9BACE</name>
<evidence type="ECO:0000313" key="3">
    <source>
        <dbReference type="EMBL" id="HIZ00867.1"/>
    </source>
</evidence>
<proteinExistence type="predicted"/>
<accession>A0A9D2A2E3</accession>
<dbReference type="EMBL" id="DXCK01000022">
    <property type="protein sequence ID" value="HIZ00867.1"/>
    <property type="molecule type" value="Genomic_DNA"/>
</dbReference>
<feature type="chain" id="PRO_5039499819" evidence="1">
    <location>
        <begin position="22"/>
        <end position="248"/>
    </location>
</feature>
<gene>
    <name evidence="3" type="ORF">H9819_01255</name>
</gene>
<reference evidence="3" key="1">
    <citation type="journal article" date="2021" name="PeerJ">
        <title>Extensive microbial diversity within the chicken gut microbiome revealed by metagenomics and culture.</title>
        <authorList>
            <person name="Gilroy R."/>
            <person name="Ravi A."/>
            <person name="Getino M."/>
            <person name="Pursley I."/>
            <person name="Horton D.L."/>
            <person name="Alikhan N.F."/>
            <person name="Baker D."/>
            <person name="Gharbi K."/>
            <person name="Hall N."/>
            <person name="Watson M."/>
            <person name="Adriaenssens E.M."/>
            <person name="Foster-Nyarko E."/>
            <person name="Jarju S."/>
            <person name="Secka A."/>
            <person name="Antonio M."/>
            <person name="Oren A."/>
            <person name="Chaudhuri R.R."/>
            <person name="La Ragione R."/>
            <person name="Hildebrand F."/>
            <person name="Pallen M.J."/>
        </authorList>
    </citation>
    <scope>NUCLEOTIDE SEQUENCE</scope>
    <source>
        <strain evidence="3">ChiHjej12B11-24981</strain>
    </source>
</reference>
<dbReference type="AlphaFoldDB" id="A0A9D2A2E3"/>
<dbReference type="Proteomes" id="UP000824023">
    <property type="component" value="Unassembled WGS sequence"/>
</dbReference>